<evidence type="ECO:0000256" key="1">
    <source>
        <dbReference type="ARBA" id="ARBA00004651"/>
    </source>
</evidence>
<evidence type="ECO:0000313" key="9">
    <source>
        <dbReference type="EMBL" id="GGB28403.1"/>
    </source>
</evidence>
<organism evidence="9 10">
    <name type="scientific">Gordonia jinhuaensis</name>
    <dbReference type="NCBI Taxonomy" id="1517702"/>
    <lineage>
        <taxon>Bacteria</taxon>
        <taxon>Bacillati</taxon>
        <taxon>Actinomycetota</taxon>
        <taxon>Actinomycetes</taxon>
        <taxon>Mycobacteriales</taxon>
        <taxon>Gordoniaceae</taxon>
        <taxon>Gordonia</taxon>
    </lineage>
</organism>
<evidence type="ECO:0000256" key="3">
    <source>
        <dbReference type="ARBA" id="ARBA00022475"/>
    </source>
</evidence>
<feature type="domain" description="ABC transmembrane type-1" evidence="8">
    <location>
        <begin position="76"/>
        <end position="268"/>
    </location>
</feature>
<sequence length="283" mass="30663">MSTTALRRHHAGRTLANIVALVVAVVWIFPVYWILNSSFQPVTRLRGKDPAWLPFGAGRGFAAYGRVLDADFWHSMRLSLIVTLLAVAVGLVFAFLAALAITRFRLRGKTAFVIVILVVQMIPAEALFISQYKMLTAWSLSNTIIGLTLLYVAMILPFTVWMLRGFVAGIPAELEEAAMVDGCSRFRAFFSITFPLLAPGLVASGVYGFLQCWNEITIATVVMSPDNSTVPLWLQGLTTVSDKAVDWPAVMAGATLVAVPVIALFLVVQNKMTSGLVGGAVKG</sequence>
<comment type="similarity">
    <text evidence="7">Belongs to the binding-protein-dependent transport system permease family.</text>
</comment>
<feature type="transmembrane region" description="Helical" evidence="7">
    <location>
        <begin position="15"/>
        <end position="35"/>
    </location>
</feature>
<dbReference type="EMBL" id="BMGC01000008">
    <property type="protein sequence ID" value="GGB28403.1"/>
    <property type="molecule type" value="Genomic_DNA"/>
</dbReference>
<proteinExistence type="inferred from homology"/>
<gene>
    <name evidence="9" type="ORF">GCM10011489_15750</name>
</gene>
<name>A0A916T321_9ACTN</name>
<feature type="transmembrane region" description="Helical" evidence="7">
    <location>
        <begin position="111"/>
        <end position="132"/>
    </location>
</feature>
<comment type="subcellular location">
    <subcellularLocation>
        <location evidence="1 7">Cell membrane</location>
        <topology evidence="1 7">Multi-pass membrane protein</topology>
    </subcellularLocation>
</comment>
<accession>A0A916T321</accession>
<keyword evidence="4 7" id="KW-0812">Transmembrane</keyword>
<keyword evidence="2 7" id="KW-0813">Transport</keyword>
<dbReference type="AlphaFoldDB" id="A0A916T321"/>
<evidence type="ECO:0000256" key="4">
    <source>
        <dbReference type="ARBA" id="ARBA00022692"/>
    </source>
</evidence>
<dbReference type="RefSeq" id="WP_188586041.1">
    <property type="nucleotide sequence ID" value="NZ_BMGC01000008.1"/>
</dbReference>
<feature type="transmembrane region" description="Helical" evidence="7">
    <location>
        <begin position="247"/>
        <end position="268"/>
    </location>
</feature>
<dbReference type="CDD" id="cd06261">
    <property type="entry name" value="TM_PBP2"/>
    <property type="match status" value="1"/>
</dbReference>
<feature type="transmembrane region" description="Helical" evidence="7">
    <location>
        <begin position="144"/>
        <end position="167"/>
    </location>
</feature>
<evidence type="ECO:0000256" key="6">
    <source>
        <dbReference type="ARBA" id="ARBA00023136"/>
    </source>
</evidence>
<evidence type="ECO:0000259" key="8">
    <source>
        <dbReference type="PROSITE" id="PS50928"/>
    </source>
</evidence>
<feature type="transmembrane region" description="Helical" evidence="7">
    <location>
        <begin position="78"/>
        <end position="99"/>
    </location>
</feature>
<dbReference type="PANTHER" id="PTHR32243:SF18">
    <property type="entry name" value="INNER MEMBRANE ABC TRANSPORTER PERMEASE PROTEIN YCJP"/>
    <property type="match status" value="1"/>
</dbReference>
<dbReference type="Pfam" id="PF00528">
    <property type="entry name" value="BPD_transp_1"/>
    <property type="match status" value="1"/>
</dbReference>
<dbReference type="SUPFAM" id="SSF161098">
    <property type="entry name" value="MetI-like"/>
    <property type="match status" value="1"/>
</dbReference>
<evidence type="ECO:0000256" key="7">
    <source>
        <dbReference type="RuleBase" id="RU363032"/>
    </source>
</evidence>
<evidence type="ECO:0000256" key="5">
    <source>
        <dbReference type="ARBA" id="ARBA00022989"/>
    </source>
</evidence>
<keyword evidence="3" id="KW-1003">Cell membrane</keyword>
<evidence type="ECO:0000313" key="10">
    <source>
        <dbReference type="Proteomes" id="UP000621454"/>
    </source>
</evidence>
<dbReference type="GO" id="GO:0055085">
    <property type="term" value="P:transmembrane transport"/>
    <property type="evidence" value="ECO:0007669"/>
    <property type="project" value="InterPro"/>
</dbReference>
<keyword evidence="5 7" id="KW-1133">Transmembrane helix</keyword>
<keyword evidence="6 7" id="KW-0472">Membrane</keyword>
<dbReference type="GO" id="GO:0005886">
    <property type="term" value="C:plasma membrane"/>
    <property type="evidence" value="ECO:0007669"/>
    <property type="project" value="UniProtKB-SubCell"/>
</dbReference>
<reference evidence="9" key="2">
    <citation type="submission" date="2020-09" db="EMBL/GenBank/DDBJ databases">
        <authorList>
            <person name="Sun Q."/>
            <person name="Zhou Y."/>
        </authorList>
    </citation>
    <scope>NUCLEOTIDE SEQUENCE</scope>
    <source>
        <strain evidence="9">CGMCC 1.12827</strain>
    </source>
</reference>
<dbReference type="Gene3D" id="1.10.3720.10">
    <property type="entry name" value="MetI-like"/>
    <property type="match status" value="1"/>
</dbReference>
<reference evidence="9" key="1">
    <citation type="journal article" date="2014" name="Int. J. Syst. Evol. Microbiol.">
        <title>Complete genome sequence of Corynebacterium casei LMG S-19264T (=DSM 44701T), isolated from a smear-ripened cheese.</title>
        <authorList>
            <consortium name="US DOE Joint Genome Institute (JGI-PGF)"/>
            <person name="Walter F."/>
            <person name="Albersmeier A."/>
            <person name="Kalinowski J."/>
            <person name="Ruckert C."/>
        </authorList>
    </citation>
    <scope>NUCLEOTIDE SEQUENCE</scope>
    <source>
        <strain evidence="9">CGMCC 1.12827</strain>
    </source>
</reference>
<dbReference type="InterPro" id="IPR050901">
    <property type="entry name" value="BP-dep_ABC_trans_perm"/>
</dbReference>
<comment type="caution">
    <text evidence="9">The sequence shown here is derived from an EMBL/GenBank/DDBJ whole genome shotgun (WGS) entry which is preliminary data.</text>
</comment>
<dbReference type="PROSITE" id="PS50928">
    <property type="entry name" value="ABC_TM1"/>
    <property type="match status" value="1"/>
</dbReference>
<dbReference type="InterPro" id="IPR035906">
    <property type="entry name" value="MetI-like_sf"/>
</dbReference>
<dbReference type="InterPro" id="IPR000515">
    <property type="entry name" value="MetI-like"/>
</dbReference>
<keyword evidence="10" id="KW-1185">Reference proteome</keyword>
<feature type="transmembrane region" description="Helical" evidence="7">
    <location>
        <begin position="188"/>
        <end position="210"/>
    </location>
</feature>
<protein>
    <submittedName>
        <fullName evidence="9">Sugar ABC transporter permease</fullName>
    </submittedName>
</protein>
<dbReference type="PANTHER" id="PTHR32243">
    <property type="entry name" value="MALTOSE TRANSPORT SYSTEM PERMEASE-RELATED"/>
    <property type="match status" value="1"/>
</dbReference>
<dbReference type="Proteomes" id="UP000621454">
    <property type="component" value="Unassembled WGS sequence"/>
</dbReference>
<evidence type="ECO:0000256" key="2">
    <source>
        <dbReference type="ARBA" id="ARBA00022448"/>
    </source>
</evidence>